<reference evidence="8" key="1">
    <citation type="journal article" date="2014" name="Int. J. Syst. Evol. Microbiol.">
        <title>Complete genome sequence of Corynebacterium casei LMG S-19264T (=DSM 44701T), isolated from a smear-ripened cheese.</title>
        <authorList>
            <consortium name="US DOE Joint Genome Institute (JGI-PGF)"/>
            <person name="Walter F."/>
            <person name="Albersmeier A."/>
            <person name="Kalinowski J."/>
            <person name="Ruckert C."/>
        </authorList>
    </citation>
    <scope>NUCLEOTIDE SEQUENCE</scope>
    <source>
        <strain evidence="8">CGMCC 1.12214</strain>
    </source>
</reference>
<dbReference type="InterPro" id="IPR050638">
    <property type="entry name" value="AA-Vitamin_Transporters"/>
</dbReference>
<feature type="transmembrane region" description="Helical" evidence="6">
    <location>
        <begin position="75"/>
        <end position="93"/>
    </location>
</feature>
<evidence type="ECO:0000256" key="6">
    <source>
        <dbReference type="SAM" id="Phobius"/>
    </source>
</evidence>
<protein>
    <submittedName>
        <fullName evidence="8">ABC transporter permease</fullName>
    </submittedName>
</protein>
<organism evidence="8 9">
    <name type="scientific">Alsobacter metallidurans</name>
    <dbReference type="NCBI Taxonomy" id="340221"/>
    <lineage>
        <taxon>Bacteria</taxon>
        <taxon>Pseudomonadati</taxon>
        <taxon>Pseudomonadota</taxon>
        <taxon>Alphaproteobacteria</taxon>
        <taxon>Hyphomicrobiales</taxon>
        <taxon>Alsobacteraceae</taxon>
        <taxon>Alsobacter</taxon>
    </lineage>
</organism>
<dbReference type="EMBL" id="BMES01000003">
    <property type="protein sequence ID" value="GGH31559.1"/>
    <property type="molecule type" value="Genomic_DNA"/>
</dbReference>
<evidence type="ECO:0000256" key="1">
    <source>
        <dbReference type="ARBA" id="ARBA00004141"/>
    </source>
</evidence>
<comment type="subcellular location">
    <subcellularLocation>
        <location evidence="1">Membrane</location>
        <topology evidence="1">Multi-pass membrane protein</topology>
    </subcellularLocation>
</comment>
<evidence type="ECO:0000256" key="5">
    <source>
        <dbReference type="SAM" id="MobiDB-lite"/>
    </source>
</evidence>
<feature type="transmembrane region" description="Helical" evidence="6">
    <location>
        <begin position="157"/>
        <end position="176"/>
    </location>
</feature>
<dbReference type="Proteomes" id="UP000603912">
    <property type="component" value="Unassembled WGS sequence"/>
</dbReference>
<keyword evidence="3 6" id="KW-1133">Transmembrane helix</keyword>
<evidence type="ECO:0000256" key="4">
    <source>
        <dbReference type="ARBA" id="ARBA00023136"/>
    </source>
</evidence>
<dbReference type="InterPro" id="IPR037185">
    <property type="entry name" value="EmrE-like"/>
</dbReference>
<gene>
    <name evidence="8" type="ORF">GCM10007036_42860</name>
</gene>
<feature type="transmembrane region" description="Helical" evidence="6">
    <location>
        <begin position="40"/>
        <end position="63"/>
    </location>
</feature>
<feature type="transmembrane region" description="Helical" evidence="6">
    <location>
        <begin position="12"/>
        <end position="34"/>
    </location>
</feature>
<evidence type="ECO:0000313" key="9">
    <source>
        <dbReference type="Proteomes" id="UP000603912"/>
    </source>
</evidence>
<feature type="transmembrane region" description="Helical" evidence="6">
    <location>
        <begin position="127"/>
        <end position="145"/>
    </location>
</feature>
<dbReference type="PANTHER" id="PTHR32322">
    <property type="entry name" value="INNER MEMBRANE TRANSPORTER"/>
    <property type="match status" value="1"/>
</dbReference>
<evidence type="ECO:0000256" key="2">
    <source>
        <dbReference type="ARBA" id="ARBA00022692"/>
    </source>
</evidence>
<reference evidence="8" key="2">
    <citation type="submission" date="2020-09" db="EMBL/GenBank/DDBJ databases">
        <authorList>
            <person name="Sun Q."/>
            <person name="Zhou Y."/>
        </authorList>
    </citation>
    <scope>NUCLEOTIDE SEQUENCE</scope>
    <source>
        <strain evidence="8">CGMCC 1.12214</strain>
    </source>
</reference>
<keyword evidence="9" id="KW-1185">Reference proteome</keyword>
<feature type="transmembrane region" description="Helical" evidence="6">
    <location>
        <begin position="278"/>
        <end position="298"/>
    </location>
</feature>
<feature type="region of interest" description="Disordered" evidence="5">
    <location>
        <begin position="305"/>
        <end position="332"/>
    </location>
</feature>
<proteinExistence type="predicted"/>
<evidence type="ECO:0000256" key="3">
    <source>
        <dbReference type="ARBA" id="ARBA00022989"/>
    </source>
</evidence>
<dbReference type="SUPFAM" id="SSF103481">
    <property type="entry name" value="Multidrug resistance efflux transporter EmrE"/>
    <property type="match status" value="2"/>
</dbReference>
<feature type="transmembrane region" description="Helical" evidence="6">
    <location>
        <begin position="253"/>
        <end position="272"/>
    </location>
</feature>
<keyword evidence="4 6" id="KW-0472">Membrane</keyword>
<feature type="transmembrane region" description="Helical" evidence="6">
    <location>
        <begin position="188"/>
        <end position="209"/>
    </location>
</feature>
<dbReference type="AlphaFoldDB" id="A0A917IC31"/>
<dbReference type="InterPro" id="IPR000620">
    <property type="entry name" value="EamA_dom"/>
</dbReference>
<dbReference type="Pfam" id="PF00892">
    <property type="entry name" value="EamA"/>
    <property type="match status" value="2"/>
</dbReference>
<dbReference type="GO" id="GO:0016020">
    <property type="term" value="C:membrane"/>
    <property type="evidence" value="ECO:0007669"/>
    <property type="project" value="UniProtKB-SubCell"/>
</dbReference>
<sequence length="332" mass="34705">MSLAQKSMRPREWLMLLALSMIWGGSFLFAKLAVSAIPPFGVVAGRVAIASLCLAMTLAALGVGFPRSAATWRAFFGMGLLNNVIPFSLIFWGQTTIGAGMASILNATTPLFTVLAAHGLTRDERLTWNRIVGVLVGFTGVAVMIGPELLEGLGSNAAAQIACLGGAVSYAFAGLFGRRFARMGVPPLHAAFGQLTASSLIVVPLLLFFGKPWTWTMPGAAPLGALVALAVLCTAFAYVLFFSILGSAGATNISLVTFLIPPSAILLGAVFLGERLGWTDFAGMGLIVTGLAAIDPRVARRLERRARTTRVDELTPPQAAGTSPPPAHKPAA</sequence>
<evidence type="ECO:0000259" key="7">
    <source>
        <dbReference type="Pfam" id="PF00892"/>
    </source>
</evidence>
<feature type="transmembrane region" description="Helical" evidence="6">
    <location>
        <begin position="99"/>
        <end position="120"/>
    </location>
</feature>
<evidence type="ECO:0000313" key="8">
    <source>
        <dbReference type="EMBL" id="GGH31559.1"/>
    </source>
</evidence>
<feature type="domain" description="EamA" evidence="7">
    <location>
        <begin position="161"/>
        <end position="293"/>
    </location>
</feature>
<feature type="compositionally biased region" description="Pro residues" evidence="5">
    <location>
        <begin position="323"/>
        <end position="332"/>
    </location>
</feature>
<accession>A0A917IC31</accession>
<name>A0A917IC31_9HYPH</name>
<keyword evidence="2 6" id="KW-0812">Transmembrane</keyword>
<feature type="domain" description="EamA" evidence="7">
    <location>
        <begin position="14"/>
        <end position="145"/>
    </location>
</feature>
<feature type="transmembrane region" description="Helical" evidence="6">
    <location>
        <begin position="221"/>
        <end position="241"/>
    </location>
</feature>
<dbReference type="RefSeq" id="WP_244644006.1">
    <property type="nucleotide sequence ID" value="NZ_BMES01000003.1"/>
</dbReference>
<dbReference type="PANTHER" id="PTHR32322:SF9">
    <property type="entry name" value="AMINO-ACID METABOLITE EFFLUX PUMP-RELATED"/>
    <property type="match status" value="1"/>
</dbReference>
<comment type="caution">
    <text evidence="8">The sequence shown here is derived from an EMBL/GenBank/DDBJ whole genome shotgun (WGS) entry which is preliminary data.</text>
</comment>